<dbReference type="PROSITE" id="PS50075">
    <property type="entry name" value="CARRIER"/>
    <property type="match status" value="1"/>
</dbReference>
<dbReference type="STRING" id="1159016.SAMN02927937_02035"/>
<name>A0A1H6LVL0_9FLAO</name>
<dbReference type="RefSeq" id="WP_091100009.1">
    <property type="nucleotide sequence ID" value="NZ_FNXE01000029.1"/>
</dbReference>
<dbReference type="Proteomes" id="UP000199634">
    <property type="component" value="Unassembled WGS sequence"/>
</dbReference>
<dbReference type="EMBL" id="FNXE01000029">
    <property type="protein sequence ID" value="SEH90433.1"/>
    <property type="molecule type" value="Genomic_DNA"/>
</dbReference>
<dbReference type="OrthoDB" id="1004764at2"/>
<organism evidence="2 3">
    <name type="scientific">Paenimyroides marinum</name>
    <dbReference type="NCBI Taxonomy" id="1159016"/>
    <lineage>
        <taxon>Bacteria</taxon>
        <taxon>Pseudomonadati</taxon>
        <taxon>Bacteroidota</taxon>
        <taxon>Flavobacteriia</taxon>
        <taxon>Flavobacteriales</taxon>
        <taxon>Flavobacteriaceae</taxon>
        <taxon>Paenimyroides</taxon>
    </lineage>
</organism>
<dbReference type="AlphaFoldDB" id="A0A1H6LVL0"/>
<dbReference type="Pfam" id="PF00550">
    <property type="entry name" value="PP-binding"/>
    <property type="match status" value="1"/>
</dbReference>
<feature type="domain" description="Carrier" evidence="1">
    <location>
        <begin position="1"/>
        <end position="79"/>
    </location>
</feature>
<accession>A0A1H6LVL0</accession>
<dbReference type="InterPro" id="IPR036736">
    <property type="entry name" value="ACP-like_sf"/>
</dbReference>
<dbReference type="Gene3D" id="1.10.1200.10">
    <property type="entry name" value="ACP-like"/>
    <property type="match status" value="1"/>
</dbReference>
<reference evidence="2 3" key="1">
    <citation type="submission" date="2016-10" db="EMBL/GenBank/DDBJ databases">
        <authorList>
            <person name="de Groot N.N."/>
        </authorList>
    </citation>
    <scope>NUCLEOTIDE SEQUENCE [LARGE SCALE GENOMIC DNA]</scope>
    <source>
        <strain evidence="2 3">CGMCC 1.10825</strain>
    </source>
</reference>
<dbReference type="SUPFAM" id="SSF47336">
    <property type="entry name" value="ACP-like"/>
    <property type="match status" value="1"/>
</dbReference>
<evidence type="ECO:0000313" key="2">
    <source>
        <dbReference type="EMBL" id="SEH90433.1"/>
    </source>
</evidence>
<evidence type="ECO:0000259" key="1">
    <source>
        <dbReference type="PROSITE" id="PS50075"/>
    </source>
</evidence>
<dbReference type="InterPro" id="IPR009081">
    <property type="entry name" value="PP-bd_ACP"/>
</dbReference>
<sequence length="84" mass="9665">MKIEEIIEKVNEILVEEFEVDAEVIEANKNLKQTLDLDSLDYVDLVVIIESNFGVKLVEADFVGMVTFQDFYSIIQRKIVLKNA</sequence>
<protein>
    <submittedName>
        <fullName evidence="2">Acyl carrier protein</fullName>
    </submittedName>
</protein>
<evidence type="ECO:0000313" key="3">
    <source>
        <dbReference type="Proteomes" id="UP000199634"/>
    </source>
</evidence>
<keyword evidence="3" id="KW-1185">Reference proteome</keyword>
<gene>
    <name evidence="2" type="ORF">SAMN02927937_02035</name>
</gene>
<proteinExistence type="predicted"/>